<dbReference type="InterPro" id="IPR029065">
    <property type="entry name" value="Enolase_C-like"/>
</dbReference>
<keyword evidence="4 8" id="KW-0456">Lyase</keyword>
<dbReference type="UniPathway" id="UPA01057">
    <property type="reaction ID" value="UER00165"/>
</dbReference>
<keyword evidence="3" id="KW-0460">Magnesium</keyword>
<dbReference type="SFLD" id="SFLDG00180">
    <property type="entry name" value="muconate_cycloisomerase"/>
    <property type="match status" value="1"/>
</dbReference>
<keyword evidence="9" id="KW-1185">Reference proteome</keyword>
<comment type="cofactor">
    <cofactor evidence="1">
        <name>a divalent metal cation</name>
        <dbReference type="ChEBI" id="CHEBI:60240"/>
    </cofactor>
</comment>
<dbReference type="GO" id="GO:0009234">
    <property type="term" value="P:menaquinone biosynthetic process"/>
    <property type="evidence" value="ECO:0007669"/>
    <property type="project" value="UniProtKB-UniRule"/>
</dbReference>
<dbReference type="PATRIC" id="fig|582680.6.peg.1943"/>
<evidence type="ECO:0000256" key="2">
    <source>
        <dbReference type="ARBA" id="ARBA00022723"/>
    </source>
</evidence>
<comment type="caution">
    <text evidence="8">The sequence shown here is derived from an EMBL/GenBank/DDBJ whole genome shotgun (WGS) entry which is preliminary data.</text>
</comment>
<dbReference type="Proteomes" id="UP000033740">
    <property type="component" value="Unassembled WGS sequence"/>
</dbReference>
<proteinExistence type="predicted"/>
<evidence type="ECO:0000256" key="1">
    <source>
        <dbReference type="ARBA" id="ARBA00001968"/>
    </source>
</evidence>
<dbReference type="Gene3D" id="3.20.20.120">
    <property type="entry name" value="Enolase-like C-terminal domain"/>
    <property type="match status" value="1"/>
</dbReference>
<dbReference type="SUPFAM" id="SSF51604">
    <property type="entry name" value="Enolase C-terminal domain-like"/>
    <property type="match status" value="1"/>
</dbReference>
<dbReference type="PANTHER" id="PTHR48073">
    <property type="entry name" value="O-SUCCINYLBENZOATE SYNTHASE-RELATED"/>
    <property type="match status" value="1"/>
</dbReference>
<evidence type="ECO:0000256" key="5">
    <source>
        <dbReference type="ARBA" id="ARBA00029491"/>
    </source>
</evidence>
<dbReference type="SMART" id="SM00922">
    <property type="entry name" value="MR_MLE"/>
    <property type="match status" value="1"/>
</dbReference>
<dbReference type="STRING" id="582680.RS86_01876"/>
<dbReference type="SFLD" id="SFLDF00009">
    <property type="entry name" value="o-succinylbenzoate_synthase"/>
    <property type="match status" value="1"/>
</dbReference>
<dbReference type="SFLD" id="SFLDS00001">
    <property type="entry name" value="Enolase"/>
    <property type="match status" value="1"/>
</dbReference>
<dbReference type="InterPro" id="IPR029017">
    <property type="entry name" value="Enolase-like_N"/>
</dbReference>
<sequence>MKLEGVEIHTIRMPLVSPFRTSFGTETVREAVLVRAVGADGEGWGECGASALPLYSSEYTPAAAALLADVLVPALGGRGDLDPHRVAGILSPFKGHRQAKAALETAILDADLRARDVPLSYHLGAVKDRVACGVSVGITPTIPALLDAVDGYLADGYVRIKLKIEHGWDLEPVRAVRERFGDILLQVDANAAYGRADIEHLAKLDAFDLSLLEQPLSADDLGGHAMLARRISTPICLDESILSAAHAAHAIELGACRIVNIKPGRVGGYLESRRIHDLCVAHGVPVWCGGMLETGIGRAANLALAALPGFTLPGDTSASERYYETDMTPPFRLEDGHMTVPTGAGIGVTPDAAVLDEVTVSRAWIPLAGAVSGAC</sequence>
<dbReference type="InterPro" id="IPR013341">
    <property type="entry name" value="Mandelate_racemase_N_dom"/>
</dbReference>
<name>A0A0F0LJ45_9MICO</name>
<dbReference type="UniPathway" id="UPA00079"/>
<feature type="domain" description="Mandelate racemase/muconate lactonizing enzyme C-terminal" evidence="7">
    <location>
        <begin position="142"/>
        <end position="234"/>
    </location>
</feature>
<dbReference type="CDD" id="cd03317">
    <property type="entry name" value="NAAAR"/>
    <property type="match status" value="1"/>
</dbReference>
<dbReference type="InterPro" id="IPR010197">
    <property type="entry name" value="OSBS/NAAAR"/>
</dbReference>
<gene>
    <name evidence="8" type="primary">menC_1</name>
    <name evidence="8" type="ORF">RS86_01876</name>
</gene>
<dbReference type="GO" id="GO:0043748">
    <property type="term" value="F:O-succinylbenzoate synthase activity"/>
    <property type="evidence" value="ECO:0007669"/>
    <property type="project" value="UniProtKB-EC"/>
</dbReference>
<dbReference type="GO" id="GO:0046872">
    <property type="term" value="F:metal ion binding"/>
    <property type="evidence" value="ECO:0007669"/>
    <property type="project" value="UniProtKB-KW"/>
</dbReference>
<dbReference type="NCBIfam" id="TIGR01928">
    <property type="entry name" value="menC_lowGC_arch"/>
    <property type="match status" value="1"/>
</dbReference>
<keyword evidence="2" id="KW-0479">Metal-binding</keyword>
<dbReference type="Gene3D" id="3.30.390.10">
    <property type="entry name" value="Enolase-like, N-terminal domain"/>
    <property type="match status" value="1"/>
</dbReference>
<accession>A0A0F0LJ45</accession>
<evidence type="ECO:0000313" key="8">
    <source>
        <dbReference type="EMBL" id="KJL33217.1"/>
    </source>
</evidence>
<protein>
    <recommendedName>
        <fullName evidence="5 6">o-succinylbenzoate synthase</fullName>
        <ecNumber evidence="5 6">4.2.1.113</ecNumber>
    </recommendedName>
</protein>
<dbReference type="AlphaFoldDB" id="A0A0F0LJ45"/>
<dbReference type="Pfam" id="PF13378">
    <property type="entry name" value="MR_MLE_C"/>
    <property type="match status" value="1"/>
</dbReference>
<evidence type="ECO:0000256" key="4">
    <source>
        <dbReference type="ARBA" id="ARBA00023239"/>
    </source>
</evidence>
<evidence type="ECO:0000256" key="6">
    <source>
        <dbReference type="NCBIfam" id="TIGR01928"/>
    </source>
</evidence>
<dbReference type="EC" id="4.2.1.113" evidence="5 6"/>
<dbReference type="EMBL" id="JYIX01000034">
    <property type="protein sequence ID" value="KJL33217.1"/>
    <property type="molecule type" value="Genomic_DNA"/>
</dbReference>
<dbReference type="Pfam" id="PF02746">
    <property type="entry name" value="MR_MLE_N"/>
    <property type="match status" value="1"/>
</dbReference>
<dbReference type="GO" id="GO:0016854">
    <property type="term" value="F:racemase and epimerase activity"/>
    <property type="evidence" value="ECO:0007669"/>
    <property type="project" value="UniProtKB-ARBA"/>
</dbReference>
<dbReference type="RefSeq" id="WP_045271968.1">
    <property type="nucleotide sequence ID" value="NZ_JYIX01000034.1"/>
</dbReference>
<evidence type="ECO:0000256" key="3">
    <source>
        <dbReference type="ARBA" id="ARBA00022842"/>
    </source>
</evidence>
<dbReference type="InterPro" id="IPR036849">
    <property type="entry name" value="Enolase-like_C_sf"/>
</dbReference>
<organism evidence="8 9">
    <name type="scientific">Microbacterium azadirachtae</name>
    <dbReference type="NCBI Taxonomy" id="582680"/>
    <lineage>
        <taxon>Bacteria</taxon>
        <taxon>Bacillati</taxon>
        <taxon>Actinomycetota</taxon>
        <taxon>Actinomycetes</taxon>
        <taxon>Micrococcales</taxon>
        <taxon>Microbacteriaceae</taxon>
        <taxon>Microbacterium</taxon>
    </lineage>
</organism>
<dbReference type="InterPro" id="IPR013342">
    <property type="entry name" value="Mandelate_racemase_C"/>
</dbReference>
<evidence type="ECO:0000259" key="7">
    <source>
        <dbReference type="SMART" id="SM00922"/>
    </source>
</evidence>
<reference evidence="8 9" key="1">
    <citation type="submission" date="2015-02" db="EMBL/GenBank/DDBJ databases">
        <title>Draft genome sequences of ten Microbacterium spp. with emphasis on heavy metal contaminated environments.</title>
        <authorList>
            <person name="Corretto E."/>
        </authorList>
    </citation>
    <scope>NUCLEOTIDE SEQUENCE [LARGE SCALE GENOMIC DNA]</scope>
    <source>
        <strain evidence="8 9">ARN176</strain>
    </source>
</reference>
<evidence type="ECO:0000313" key="9">
    <source>
        <dbReference type="Proteomes" id="UP000033740"/>
    </source>
</evidence>
<dbReference type="PANTHER" id="PTHR48073:SF5">
    <property type="entry name" value="O-SUCCINYLBENZOATE SYNTHASE"/>
    <property type="match status" value="1"/>
</dbReference>
<dbReference type="SUPFAM" id="SSF54826">
    <property type="entry name" value="Enolase N-terminal domain-like"/>
    <property type="match status" value="1"/>
</dbReference>